<dbReference type="EMBL" id="LXQA010213761">
    <property type="protein sequence ID" value="MCI34451.1"/>
    <property type="molecule type" value="Genomic_DNA"/>
</dbReference>
<reference evidence="1 2" key="1">
    <citation type="journal article" date="2018" name="Front. Plant Sci.">
        <title>Red Clover (Trifolium pratense) and Zigzag Clover (T. medium) - A Picture of Genomic Similarities and Differences.</title>
        <authorList>
            <person name="Dluhosova J."/>
            <person name="Istvanek J."/>
            <person name="Nedelnik J."/>
            <person name="Repkova J."/>
        </authorList>
    </citation>
    <scope>NUCLEOTIDE SEQUENCE [LARGE SCALE GENOMIC DNA]</scope>
    <source>
        <strain evidence="2">cv. 10/8</strain>
        <tissue evidence="1">Leaf</tissue>
    </source>
</reference>
<proteinExistence type="predicted"/>
<dbReference type="AlphaFoldDB" id="A0A392RCZ4"/>
<sequence length="76" mass="8492">MGGQKQMPAVNTIGSENIVDLDARFSKRELKEQKKENKETRTKVILRPISDGEFQFVPFGEDTTKGVKIGADLPDL</sequence>
<protein>
    <submittedName>
        <fullName evidence="1">Uncharacterized protein</fullName>
    </submittedName>
</protein>
<organism evidence="1 2">
    <name type="scientific">Trifolium medium</name>
    <dbReference type="NCBI Taxonomy" id="97028"/>
    <lineage>
        <taxon>Eukaryota</taxon>
        <taxon>Viridiplantae</taxon>
        <taxon>Streptophyta</taxon>
        <taxon>Embryophyta</taxon>
        <taxon>Tracheophyta</taxon>
        <taxon>Spermatophyta</taxon>
        <taxon>Magnoliopsida</taxon>
        <taxon>eudicotyledons</taxon>
        <taxon>Gunneridae</taxon>
        <taxon>Pentapetalae</taxon>
        <taxon>rosids</taxon>
        <taxon>fabids</taxon>
        <taxon>Fabales</taxon>
        <taxon>Fabaceae</taxon>
        <taxon>Papilionoideae</taxon>
        <taxon>50 kb inversion clade</taxon>
        <taxon>NPAAA clade</taxon>
        <taxon>Hologalegina</taxon>
        <taxon>IRL clade</taxon>
        <taxon>Trifolieae</taxon>
        <taxon>Trifolium</taxon>
    </lineage>
</organism>
<evidence type="ECO:0000313" key="1">
    <source>
        <dbReference type="EMBL" id="MCI34451.1"/>
    </source>
</evidence>
<comment type="caution">
    <text evidence="1">The sequence shown here is derived from an EMBL/GenBank/DDBJ whole genome shotgun (WGS) entry which is preliminary data.</text>
</comment>
<dbReference type="Proteomes" id="UP000265520">
    <property type="component" value="Unassembled WGS sequence"/>
</dbReference>
<keyword evidence="2" id="KW-1185">Reference proteome</keyword>
<feature type="non-terminal residue" evidence="1">
    <location>
        <position position="76"/>
    </location>
</feature>
<name>A0A392RCZ4_9FABA</name>
<accession>A0A392RCZ4</accession>
<evidence type="ECO:0000313" key="2">
    <source>
        <dbReference type="Proteomes" id="UP000265520"/>
    </source>
</evidence>